<protein>
    <submittedName>
        <fullName evidence="2">Uncharacterized protein</fullName>
    </submittedName>
</protein>
<feature type="region of interest" description="Disordered" evidence="1">
    <location>
        <begin position="140"/>
        <end position="171"/>
    </location>
</feature>
<evidence type="ECO:0000313" key="3">
    <source>
        <dbReference type="Proteomes" id="UP001151760"/>
    </source>
</evidence>
<dbReference type="EMBL" id="BQNB010011124">
    <property type="protein sequence ID" value="GJS86447.1"/>
    <property type="molecule type" value="Genomic_DNA"/>
</dbReference>
<accession>A0ABQ4Z9A9</accession>
<organism evidence="2 3">
    <name type="scientific">Tanacetum coccineum</name>
    <dbReference type="NCBI Taxonomy" id="301880"/>
    <lineage>
        <taxon>Eukaryota</taxon>
        <taxon>Viridiplantae</taxon>
        <taxon>Streptophyta</taxon>
        <taxon>Embryophyta</taxon>
        <taxon>Tracheophyta</taxon>
        <taxon>Spermatophyta</taxon>
        <taxon>Magnoliopsida</taxon>
        <taxon>eudicotyledons</taxon>
        <taxon>Gunneridae</taxon>
        <taxon>Pentapetalae</taxon>
        <taxon>asterids</taxon>
        <taxon>campanulids</taxon>
        <taxon>Asterales</taxon>
        <taxon>Asteraceae</taxon>
        <taxon>Asteroideae</taxon>
        <taxon>Anthemideae</taxon>
        <taxon>Anthemidinae</taxon>
        <taxon>Tanacetum</taxon>
    </lineage>
</organism>
<dbReference type="Proteomes" id="UP001151760">
    <property type="component" value="Unassembled WGS sequence"/>
</dbReference>
<keyword evidence="3" id="KW-1185">Reference proteome</keyword>
<name>A0ABQ4Z9A9_9ASTR</name>
<proteinExistence type="predicted"/>
<reference evidence="2" key="1">
    <citation type="journal article" date="2022" name="Int. J. Mol. Sci.">
        <title>Draft Genome of Tanacetum Coccineum: Genomic Comparison of Closely Related Tanacetum-Family Plants.</title>
        <authorList>
            <person name="Yamashiro T."/>
            <person name="Shiraishi A."/>
            <person name="Nakayama K."/>
            <person name="Satake H."/>
        </authorList>
    </citation>
    <scope>NUCLEOTIDE SEQUENCE</scope>
</reference>
<feature type="compositionally biased region" description="Polar residues" evidence="1">
    <location>
        <begin position="153"/>
        <end position="171"/>
    </location>
</feature>
<evidence type="ECO:0000313" key="2">
    <source>
        <dbReference type="EMBL" id="GJS86447.1"/>
    </source>
</evidence>
<evidence type="ECO:0000256" key="1">
    <source>
        <dbReference type="SAM" id="MobiDB-lite"/>
    </source>
</evidence>
<reference evidence="2" key="2">
    <citation type="submission" date="2022-01" db="EMBL/GenBank/DDBJ databases">
        <authorList>
            <person name="Yamashiro T."/>
            <person name="Shiraishi A."/>
            <person name="Satake H."/>
            <person name="Nakayama K."/>
        </authorList>
    </citation>
    <scope>NUCLEOTIDE SEQUENCE</scope>
</reference>
<sequence>MLDQIIATRVVEALAAAAVTHAASTQEDTNLGSNSSQNKACNTKIMCIMHKNSWKKTLVTREWNGNHPTTPNTTIISTRNKRPETAKCLTAGTVPMLEGHKAKDCQLPHLLCKPQWTRAKEDREVMLLVLDVAKRTLQEQVPEQWKSRRWKSNSRQPTKSSEQSKAYQGNP</sequence>
<gene>
    <name evidence="2" type="ORF">Tco_0769083</name>
</gene>
<comment type="caution">
    <text evidence="2">The sequence shown here is derived from an EMBL/GenBank/DDBJ whole genome shotgun (WGS) entry which is preliminary data.</text>
</comment>